<gene>
    <name evidence="1" type="ORF">AK812_SmicGene37906</name>
</gene>
<reference evidence="1 2" key="1">
    <citation type="submission" date="2016-02" db="EMBL/GenBank/DDBJ databases">
        <title>Genome analysis of coral dinoflagellate symbionts highlights evolutionary adaptations to a symbiotic lifestyle.</title>
        <authorList>
            <person name="Aranda M."/>
            <person name="Li Y."/>
            <person name="Liew Y.J."/>
            <person name="Baumgarten S."/>
            <person name="Simakov O."/>
            <person name="Wilson M."/>
            <person name="Piel J."/>
            <person name="Ashoor H."/>
            <person name="Bougouffa S."/>
            <person name="Bajic V.B."/>
            <person name="Ryu T."/>
            <person name="Ravasi T."/>
            <person name="Bayer T."/>
            <person name="Micklem G."/>
            <person name="Kim H."/>
            <person name="Bhak J."/>
            <person name="Lajeunesse T.C."/>
            <person name="Voolstra C.R."/>
        </authorList>
    </citation>
    <scope>NUCLEOTIDE SEQUENCE [LARGE SCALE GENOMIC DNA]</scope>
    <source>
        <strain evidence="1 2">CCMP2467</strain>
    </source>
</reference>
<organism evidence="1 2">
    <name type="scientific">Symbiodinium microadriaticum</name>
    <name type="common">Dinoflagellate</name>
    <name type="synonym">Zooxanthella microadriatica</name>
    <dbReference type="NCBI Taxonomy" id="2951"/>
    <lineage>
        <taxon>Eukaryota</taxon>
        <taxon>Sar</taxon>
        <taxon>Alveolata</taxon>
        <taxon>Dinophyceae</taxon>
        <taxon>Suessiales</taxon>
        <taxon>Symbiodiniaceae</taxon>
        <taxon>Symbiodinium</taxon>
    </lineage>
</organism>
<proteinExistence type="predicted"/>
<evidence type="ECO:0000313" key="2">
    <source>
        <dbReference type="Proteomes" id="UP000186817"/>
    </source>
</evidence>
<keyword evidence="2" id="KW-1185">Reference proteome</keyword>
<accession>A0A1Q9CF35</accession>
<comment type="caution">
    <text evidence="1">The sequence shown here is derived from an EMBL/GenBank/DDBJ whole genome shotgun (WGS) entry which is preliminary data.</text>
</comment>
<dbReference type="Proteomes" id="UP000186817">
    <property type="component" value="Unassembled WGS sequence"/>
</dbReference>
<name>A0A1Q9CF35_SYMMI</name>
<sequence length="393" mass="43352">METDSPVLSKAAGKFASVPHFDCLSRQLNSSEADYHSETDATRFVMVEGRAKLQDAARGRRLRLRTGEHPAVQAMNRRNRALGAPVGCPESLLTEAGDFLLDLLARAGTSPGVNMSIGTHSCKATLITWTSWSPIVTFSPEEQRQLGHHVKRGQCTLTYSREYFVTLSGKVLGMYRTIRNGRFNPDESPPQRAEAIADGYDREVSGGLSPNPQVLHALDEKTEEALHLTTEYYSHPWLLLQGPARVMPGEFEQTRQIDGLIPSTGVRRLLRRLRRGLRFGAPCAYVVRSDAALQAFVPKASQAVGKCREVKAMNGGEGCRLEIGPRCMAELQELVQAYENSFCCICSCVFASARRLPFTVSALSALDPAHRQIADFKAQEDVCNRKATGQNSR</sequence>
<dbReference type="AlphaFoldDB" id="A0A1Q9CF35"/>
<protein>
    <submittedName>
        <fullName evidence="1">Uncharacterized protein</fullName>
    </submittedName>
</protein>
<dbReference type="EMBL" id="LSRX01001271">
    <property type="protein sequence ID" value="OLP81549.1"/>
    <property type="molecule type" value="Genomic_DNA"/>
</dbReference>
<evidence type="ECO:0000313" key="1">
    <source>
        <dbReference type="EMBL" id="OLP81549.1"/>
    </source>
</evidence>